<evidence type="ECO:0000313" key="3">
    <source>
        <dbReference type="EMBL" id="GAA2031567.1"/>
    </source>
</evidence>
<evidence type="ECO:0000259" key="2">
    <source>
        <dbReference type="Pfam" id="PF00582"/>
    </source>
</evidence>
<dbReference type="PANTHER" id="PTHR46553:SF3">
    <property type="entry name" value="ADENINE NUCLEOTIDE ALPHA HYDROLASES-LIKE SUPERFAMILY PROTEIN"/>
    <property type="match status" value="1"/>
</dbReference>
<feature type="domain" description="UspA" evidence="2">
    <location>
        <begin position="6"/>
        <end position="113"/>
    </location>
</feature>
<dbReference type="Pfam" id="PF00582">
    <property type="entry name" value="Usp"/>
    <property type="match status" value="2"/>
</dbReference>
<keyword evidence="4" id="KW-1185">Reference proteome</keyword>
<dbReference type="Proteomes" id="UP001501196">
    <property type="component" value="Unassembled WGS sequence"/>
</dbReference>
<evidence type="ECO:0000313" key="4">
    <source>
        <dbReference type="Proteomes" id="UP001501196"/>
    </source>
</evidence>
<protein>
    <submittedName>
        <fullName evidence="3">Universal stress protein</fullName>
    </submittedName>
</protein>
<name>A0ABN2U8I3_9MICO</name>
<dbReference type="Gene3D" id="3.40.50.620">
    <property type="entry name" value="HUPs"/>
    <property type="match status" value="2"/>
</dbReference>
<dbReference type="SUPFAM" id="SSF52402">
    <property type="entry name" value="Adenine nucleotide alpha hydrolases-like"/>
    <property type="match status" value="2"/>
</dbReference>
<evidence type="ECO:0000256" key="1">
    <source>
        <dbReference type="ARBA" id="ARBA00008791"/>
    </source>
</evidence>
<comment type="similarity">
    <text evidence="1">Belongs to the universal stress protein A family.</text>
</comment>
<dbReference type="PANTHER" id="PTHR46553">
    <property type="entry name" value="ADENINE NUCLEOTIDE ALPHA HYDROLASES-LIKE SUPERFAMILY PROTEIN"/>
    <property type="match status" value="1"/>
</dbReference>
<sequence>MVDVFTQVVVGWDGSRNAEAALRWAAAQDDRAPLHVVHAVPGADTSSEYLRATGELSAARVDLIDRIDQLREEHPGRSITTETVHGRAEKELAARLGHSALVVVGASQSGHETAWTLGARLAGRRGNGSVAVIPPDWDVVPREAIVVGVDGSAESRAAIRIGVDEAARTGEPLELVHAWVVPTSWNSAYVEYLGDVSLMEEMRRDLLDEAVGFARELGADPIGRLERGSAAAILGEATETARAVIVGSHAAGGMVRFLLGSVSHDLLLSATGPVIVVGEAEAATP</sequence>
<organism evidence="3 4">
    <name type="scientific">Agromyces tropicus</name>
    <dbReference type="NCBI Taxonomy" id="555371"/>
    <lineage>
        <taxon>Bacteria</taxon>
        <taxon>Bacillati</taxon>
        <taxon>Actinomycetota</taxon>
        <taxon>Actinomycetes</taxon>
        <taxon>Micrococcales</taxon>
        <taxon>Microbacteriaceae</taxon>
        <taxon>Agromyces</taxon>
    </lineage>
</organism>
<dbReference type="InterPro" id="IPR014729">
    <property type="entry name" value="Rossmann-like_a/b/a_fold"/>
</dbReference>
<comment type="caution">
    <text evidence="3">The sequence shown here is derived from an EMBL/GenBank/DDBJ whole genome shotgun (WGS) entry which is preliminary data.</text>
</comment>
<feature type="domain" description="UspA" evidence="2">
    <location>
        <begin position="144"/>
        <end position="277"/>
    </location>
</feature>
<dbReference type="InterPro" id="IPR006016">
    <property type="entry name" value="UspA"/>
</dbReference>
<dbReference type="PRINTS" id="PR01438">
    <property type="entry name" value="UNVRSLSTRESS"/>
</dbReference>
<accession>A0ABN2U8I3</accession>
<dbReference type="InterPro" id="IPR006015">
    <property type="entry name" value="Universal_stress_UspA"/>
</dbReference>
<proteinExistence type="inferred from homology"/>
<reference evidence="3 4" key="1">
    <citation type="journal article" date="2019" name="Int. J. Syst. Evol. Microbiol.">
        <title>The Global Catalogue of Microorganisms (GCM) 10K type strain sequencing project: providing services to taxonomists for standard genome sequencing and annotation.</title>
        <authorList>
            <consortium name="The Broad Institute Genomics Platform"/>
            <consortium name="The Broad Institute Genome Sequencing Center for Infectious Disease"/>
            <person name="Wu L."/>
            <person name="Ma J."/>
        </authorList>
    </citation>
    <scope>NUCLEOTIDE SEQUENCE [LARGE SCALE GENOMIC DNA]</scope>
    <source>
        <strain evidence="3 4">JCM 15672</strain>
    </source>
</reference>
<gene>
    <name evidence="3" type="ORF">GCM10009819_14340</name>
</gene>
<dbReference type="EMBL" id="BAAAPW010000002">
    <property type="protein sequence ID" value="GAA2031567.1"/>
    <property type="molecule type" value="Genomic_DNA"/>
</dbReference>